<dbReference type="EMBL" id="CP003125">
    <property type="protein sequence ID" value="AEV17760.1"/>
    <property type="molecule type" value="Genomic_DNA"/>
</dbReference>
<gene>
    <name evidence="1" type="ORF">GTCCBUS3UF5_4360</name>
</gene>
<keyword evidence="2" id="KW-1185">Reference proteome</keyword>
<reference evidence="1 2" key="1">
    <citation type="submission" date="2011-11" db="EMBL/GenBank/DDBJ databases">
        <title>Complete genome sequence of thermophilic Geobacillus thermoleovorans CCB_US3_UF5.</title>
        <authorList>
            <person name="Muhd Sakaff M.K.L."/>
            <person name="Abdul Rahman A.Y."/>
            <person name="Saito J.A."/>
            <person name="Hou S."/>
            <person name="Alam M."/>
        </authorList>
    </citation>
    <scope>NUCLEOTIDE SEQUENCE [LARGE SCALE GENOMIC DNA]</scope>
    <source>
        <strain evidence="1 2">CCB_US3_UF5</strain>
    </source>
</reference>
<evidence type="ECO:0000313" key="2">
    <source>
        <dbReference type="Proteomes" id="UP000005636"/>
    </source>
</evidence>
<proteinExistence type="predicted"/>
<accession>A0ABM5MDJ7</accession>
<sequence>MIERRALFSWSYLRHSSELRIKHCFAMMGTSGMEKRK</sequence>
<protein>
    <submittedName>
        <fullName evidence="1">Uncharacterized protein</fullName>
    </submittedName>
</protein>
<evidence type="ECO:0000313" key="1">
    <source>
        <dbReference type="EMBL" id="AEV17760.1"/>
    </source>
</evidence>
<dbReference type="Proteomes" id="UP000005636">
    <property type="component" value="Chromosome"/>
</dbReference>
<organism evidence="1 2">
    <name type="scientific">Geobacillus thermoleovorans CCB_US3_UF5</name>
    <dbReference type="NCBI Taxonomy" id="1111068"/>
    <lineage>
        <taxon>Bacteria</taxon>
        <taxon>Bacillati</taxon>
        <taxon>Bacillota</taxon>
        <taxon>Bacilli</taxon>
        <taxon>Bacillales</taxon>
        <taxon>Anoxybacillaceae</taxon>
        <taxon>Geobacillus</taxon>
        <taxon>Geobacillus thermoleovorans group</taxon>
    </lineage>
</organism>
<name>A0ABM5MDJ7_GEOTH</name>